<dbReference type="Proteomes" id="UP001138672">
    <property type="component" value="Unassembled WGS sequence"/>
</dbReference>
<accession>A0A9X1CBW5</accession>
<protein>
    <submittedName>
        <fullName evidence="2">Uncharacterized protein YpmB</fullName>
    </submittedName>
</protein>
<proteinExistence type="predicted"/>
<keyword evidence="5" id="KW-1185">Reference proteome</keyword>
<keyword evidence="1" id="KW-0812">Transmembrane</keyword>
<evidence type="ECO:0000313" key="3">
    <source>
        <dbReference type="EMBL" id="MDQ0336944.1"/>
    </source>
</evidence>
<evidence type="ECO:0000256" key="1">
    <source>
        <dbReference type="SAM" id="Phobius"/>
    </source>
</evidence>
<dbReference type="AlphaFoldDB" id="A0A9X1CBW5"/>
<dbReference type="EMBL" id="JAUSUU010000012">
    <property type="protein sequence ID" value="MDQ0336944.1"/>
    <property type="molecule type" value="Genomic_DNA"/>
</dbReference>
<gene>
    <name evidence="2" type="ORF">J2Z56_002380</name>
    <name evidence="3" type="ORF">J2Z57_003403</name>
</gene>
<organism evidence="2 4">
    <name type="scientific">Formosa algae</name>
    <dbReference type="NCBI Taxonomy" id="225843"/>
    <lineage>
        <taxon>Bacteria</taxon>
        <taxon>Pseudomonadati</taxon>
        <taxon>Bacteroidota</taxon>
        <taxon>Flavobacteriia</taxon>
        <taxon>Flavobacteriales</taxon>
        <taxon>Flavobacteriaceae</taxon>
        <taxon>Formosa</taxon>
    </lineage>
</organism>
<comment type="caution">
    <text evidence="2">The sequence shown here is derived from an EMBL/GenBank/DDBJ whole genome shotgun (WGS) entry which is preliminary data.</text>
</comment>
<dbReference type="Proteomes" id="UP001231587">
    <property type="component" value="Unassembled WGS sequence"/>
</dbReference>
<evidence type="ECO:0000313" key="2">
    <source>
        <dbReference type="EMBL" id="MBP1840452.1"/>
    </source>
</evidence>
<dbReference type="RefSeq" id="WP_057780757.1">
    <property type="nucleotide sequence ID" value="NZ_JAGGJQ010000006.1"/>
</dbReference>
<dbReference type="EMBL" id="JAGGJQ010000006">
    <property type="protein sequence ID" value="MBP1840452.1"/>
    <property type="molecule type" value="Genomic_DNA"/>
</dbReference>
<keyword evidence="1" id="KW-0472">Membrane</keyword>
<feature type="transmembrane region" description="Helical" evidence="1">
    <location>
        <begin position="40"/>
        <end position="59"/>
    </location>
</feature>
<evidence type="ECO:0000313" key="5">
    <source>
        <dbReference type="Proteomes" id="UP001231587"/>
    </source>
</evidence>
<name>A0A9X1CBW5_9FLAO</name>
<reference evidence="2" key="1">
    <citation type="submission" date="2021-03" db="EMBL/GenBank/DDBJ databases">
        <title>Genomic Encyclopedia of Type Strains, Phase IV (KMG-IV): sequencing the most valuable type-strain genomes for metagenomic binning, comparative biology and taxonomic classification.</title>
        <authorList>
            <person name="Goeker M."/>
        </authorList>
    </citation>
    <scope>NUCLEOTIDE SEQUENCE</scope>
    <source>
        <strain evidence="2">DSM 15523</strain>
        <strain evidence="3 5">DSM 16476</strain>
    </source>
</reference>
<sequence>MRKKKSKIILGICWLAFIIWEIIVMNWANAQDTAYIRIDLVIILPVLILFTIFMLFRIFRDKKKKKEKERGQTL</sequence>
<keyword evidence="1" id="KW-1133">Transmembrane helix</keyword>
<evidence type="ECO:0000313" key="4">
    <source>
        <dbReference type="Proteomes" id="UP001138672"/>
    </source>
</evidence>